<dbReference type="Proteomes" id="UP001589692">
    <property type="component" value="Unassembled WGS sequence"/>
</dbReference>
<dbReference type="InterPro" id="IPR036388">
    <property type="entry name" value="WH-like_DNA-bd_sf"/>
</dbReference>
<dbReference type="RefSeq" id="WP_377260759.1">
    <property type="nucleotide sequence ID" value="NZ_JBHMAA010000014.1"/>
</dbReference>
<reference evidence="1 2" key="1">
    <citation type="submission" date="2024-09" db="EMBL/GenBank/DDBJ databases">
        <authorList>
            <person name="Sun Q."/>
            <person name="Mori K."/>
        </authorList>
    </citation>
    <scope>NUCLEOTIDE SEQUENCE [LARGE SCALE GENOMIC DNA]</scope>
    <source>
        <strain evidence="1 2">TBRC 4938</strain>
    </source>
</reference>
<comment type="caution">
    <text evidence="1">The sequence shown here is derived from an EMBL/GenBank/DDBJ whole genome shotgun (WGS) entry which is preliminary data.</text>
</comment>
<gene>
    <name evidence="1" type="ORF">ACFFP0_12020</name>
</gene>
<proteinExistence type="predicted"/>
<organism evidence="1 2">
    <name type="scientific">Rhizobium puerariae</name>
    <dbReference type="NCBI Taxonomy" id="1585791"/>
    <lineage>
        <taxon>Bacteria</taxon>
        <taxon>Pseudomonadati</taxon>
        <taxon>Pseudomonadota</taxon>
        <taxon>Alphaproteobacteria</taxon>
        <taxon>Hyphomicrobiales</taxon>
        <taxon>Rhizobiaceae</taxon>
        <taxon>Rhizobium/Agrobacterium group</taxon>
        <taxon>Rhizobium</taxon>
    </lineage>
</organism>
<evidence type="ECO:0000313" key="1">
    <source>
        <dbReference type="EMBL" id="MFB9949581.1"/>
    </source>
</evidence>
<name>A0ABV6AG51_9HYPH</name>
<dbReference type="EMBL" id="JBHMAA010000014">
    <property type="protein sequence ID" value="MFB9949581.1"/>
    <property type="molecule type" value="Genomic_DNA"/>
</dbReference>
<dbReference type="Gene3D" id="1.10.10.10">
    <property type="entry name" value="Winged helix-like DNA-binding domain superfamily/Winged helix DNA-binding domain"/>
    <property type="match status" value="1"/>
</dbReference>
<dbReference type="NCBIfam" id="NF047595">
    <property type="entry name" value="IS66_ISRel24_TnpA"/>
    <property type="match status" value="1"/>
</dbReference>
<dbReference type="InterPro" id="IPR002514">
    <property type="entry name" value="Transposase_8"/>
</dbReference>
<evidence type="ECO:0000313" key="2">
    <source>
        <dbReference type="Proteomes" id="UP001589692"/>
    </source>
</evidence>
<accession>A0ABV6AG51</accession>
<dbReference type="Pfam" id="PF01527">
    <property type="entry name" value="HTH_Tnp_1"/>
    <property type="match status" value="1"/>
</dbReference>
<dbReference type="InterPro" id="IPR010921">
    <property type="entry name" value="Trp_repressor/repl_initiator"/>
</dbReference>
<dbReference type="SUPFAM" id="SSF48295">
    <property type="entry name" value="TrpR-like"/>
    <property type="match status" value="1"/>
</dbReference>
<sequence>MVQAVLLAGPERRRRWSADERAEILTAAFSPGAVVSQVARRYDVSTGLIYTWRRQSTVEVSAPGFVPATITEMPDRTLLEPAVFVEFPTGVVVRINSAAPAELAATVLRALR</sequence>
<keyword evidence="2" id="KW-1185">Reference proteome</keyword>
<protein>
    <submittedName>
        <fullName evidence="1">Transposase</fullName>
    </submittedName>
</protein>